<accession>A0ABX5H5Z4</accession>
<dbReference type="Gene3D" id="3.40.50.970">
    <property type="match status" value="2"/>
</dbReference>
<name>A0ABX5H5Z4_PHOAN</name>
<dbReference type="InterPro" id="IPR012000">
    <property type="entry name" value="Thiamin_PyroP_enz_cen_dom"/>
</dbReference>
<keyword evidence="7" id="KW-0670">Pyruvate</keyword>
<evidence type="ECO:0000256" key="1">
    <source>
        <dbReference type="ARBA" id="ARBA00007812"/>
    </source>
</evidence>
<dbReference type="InterPro" id="IPR000399">
    <property type="entry name" value="TPP-bd_CS"/>
</dbReference>
<feature type="domain" description="Thiamine pyrophosphate enzyme N-terminal TPP-binding" evidence="6">
    <location>
        <begin position="4"/>
        <end position="119"/>
    </location>
</feature>
<comment type="similarity">
    <text evidence="1 3">Belongs to the TPP enzyme family.</text>
</comment>
<dbReference type="SUPFAM" id="SSF52467">
    <property type="entry name" value="DHS-like NAD/FAD-binding domain"/>
    <property type="match status" value="1"/>
</dbReference>
<dbReference type="PANTHER" id="PTHR42981">
    <property type="entry name" value="PYRUVATE DEHYDROGENASE [UBIQUINONE]"/>
    <property type="match status" value="1"/>
</dbReference>
<evidence type="ECO:0000313" key="8">
    <source>
        <dbReference type="Proteomes" id="UP000240989"/>
    </source>
</evidence>
<dbReference type="InterPro" id="IPR011766">
    <property type="entry name" value="TPP_enzyme_TPP-bd"/>
</dbReference>
<dbReference type="InterPro" id="IPR012001">
    <property type="entry name" value="Thiamin_PyroP_enz_TPP-bd_dom"/>
</dbReference>
<keyword evidence="7" id="KW-0830">Ubiquinone</keyword>
<sequence>MKQTIARYITRFLAQAGVERIWGVTGDSLNGISDSIRAEGKIRWMGTRHEEVAAFAAGAEAELTGKLAVCAGSCGPGNMHLINGLYNCYRNRVPVLAIASDIPSSEVGSHYFQETDPKALYKECSIFCETLTHPEQMPQLLETAMRQAILKQGVSVIVLPGDIALQNMPSNADLKRWQQPLLPVIAPEATLVTAAADLLQHSAKCVIMAGAGCKFAHDEVVTLAKTLKAPIVLALRGKEYLEHHNPYDIGMTGLIGFSSGYHALEQADTVILLGTGFPFRAFYPAKAKIIQIDIDPASIGRHTQVDLGIVADVKVFVEQLLVQLSEKTDEDFLNTCLAHYKKTRKDFDVLTQVKQGKTLIHPQALNKLISEKAAEDAIFTCDVGTPTLWAARYLQLNGQRRLIGSFSHGSMANAMAQAIGIQAAAPERQVIAMCGDGGFSMLMGDLLNLKPYKLPLKIVVLNNSSLGFVAMEMKAAGLLSDSTDLANPSFAAIAEACGITGIKVDDVTKLPEAIDELLATEGPALLEVISNKDELMMPPTIELKQAAGFGLYMLKAMFNKHGNQLIDVVKSDALRD</sequence>
<feature type="domain" description="Thiamine pyrophosphate enzyme TPP-binding" evidence="5">
    <location>
        <begin position="382"/>
        <end position="528"/>
    </location>
</feature>
<dbReference type="InterPro" id="IPR029061">
    <property type="entry name" value="THDP-binding"/>
</dbReference>
<dbReference type="Pfam" id="PF00205">
    <property type="entry name" value="TPP_enzyme_M"/>
    <property type="match status" value="1"/>
</dbReference>
<organism evidence="7 8">
    <name type="scientific">Photobacterium angustum</name>
    <dbReference type="NCBI Taxonomy" id="661"/>
    <lineage>
        <taxon>Bacteria</taxon>
        <taxon>Pseudomonadati</taxon>
        <taxon>Pseudomonadota</taxon>
        <taxon>Gammaproteobacteria</taxon>
        <taxon>Vibrionales</taxon>
        <taxon>Vibrionaceae</taxon>
        <taxon>Photobacterium</taxon>
    </lineage>
</organism>
<dbReference type="InterPro" id="IPR029035">
    <property type="entry name" value="DHS-like_NAD/FAD-binding_dom"/>
</dbReference>
<dbReference type="Pfam" id="PF02776">
    <property type="entry name" value="TPP_enzyme_N"/>
    <property type="match status" value="1"/>
</dbReference>
<dbReference type="InterPro" id="IPR047210">
    <property type="entry name" value="TPP_PYR_POXB-like"/>
</dbReference>
<proteinExistence type="inferred from homology"/>
<dbReference type="NCBIfam" id="NF006591">
    <property type="entry name" value="PRK09124.1"/>
    <property type="match status" value="1"/>
</dbReference>
<feature type="domain" description="Thiamine pyrophosphate enzyme central" evidence="4">
    <location>
        <begin position="192"/>
        <end position="320"/>
    </location>
</feature>
<dbReference type="InterPro" id="IPR047211">
    <property type="entry name" value="POXB-like"/>
</dbReference>
<keyword evidence="2 3" id="KW-0786">Thiamine pyrophosphate</keyword>
<comment type="caution">
    <text evidence="7">The sequence shown here is derived from an EMBL/GenBank/DDBJ whole genome shotgun (WGS) entry which is preliminary data.</text>
</comment>
<dbReference type="Gene3D" id="3.40.50.1220">
    <property type="entry name" value="TPP-binding domain"/>
    <property type="match status" value="1"/>
</dbReference>
<dbReference type="CDD" id="cd02014">
    <property type="entry name" value="TPP_POX"/>
    <property type="match status" value="1"/>
</dbReference>
<dbReference type="PANTHER" id="PTHR42981:SF2">
    <property type="entry name" value="PYRUVATE DEHYDROGENASE [UBIQUINONE]"/>
    <property type="match status" value="1"/>
</dbReference>
<evidence type="ECO:0000256" key="3">
    <source>
        <dbReference type="RuleBase" id="RU362132"/>
    </source>
</evidence>
<dbReference type="SUPFAM" id="SSF52518">
    <property type="entry name" value="Thiamin diphosphate-binding fold (THDP-binding)"/>
    <property type="match status" value="2"/>
</dbReference>
<evidence type="ECO:0000259" key="6">
    <source>
        <dbReference type="Pfam" id="PF02776"/>
    </source>
</evidence>
<evidence type="ECO:0000313" key="7">
    <source>
        <dbReference type="EMBL" id="PSX11313.1"/>
    </source>
</evidence>
<evidence type="ECO:0000259" key="4">
    <source>
        <dbReference type="Pfam" id="PF00205"/>
    </source>
</evidence>
<protein>
    <submittedName>
        <fullName evidence="7">Ubiquinone-dependent pyruvate dehydrogenase</fullName>
    </submittedName>
</protein>
<dbReference type="CDD" id="cd07039">
    <property type="entry name" value="TPP_PYR_POX"/>
    <property type="match status" value="1"/>
</dbReference>
<dbReference type="InterPro" id="IPR047212">
    <property type="entry name" value="TPP_POXB-like"/>
</dbReference>
<evidence type="ECO:0000259" key="5">
    <source>
        <dbReference type="Pfam" id="PF02775"/>
    </source>
</evidence>
<evidence type="ECO:0000256" key="2">
    <source>
        <dbReference type="ARBA" id="ARBA00023052"/>
    </source>
</evidence>
<dbReference type="RefSeq" id="WP_045151708.1">
    <property type="nucleotide sequence ID" value="NZ_JZSW01000002.1"/>
</dbReference>
<dbReference type="PROSITE" id="PS00187">
    <property type="entry name" value="TPP_ENZYMES"/>
    <property type="match status" value="1"/>
</dbReference>
<dbReference type="Pfam" id="PF02775">
    <property type="entry name" value="TPP_enzyme_C"/>
    <property type="match status" value="1"/>
</dbReference>
<reference evidence="7 8" key="1">
    <citation type="submission" date="2018-01" db="EMBL/GenBank/DDBJ databases">
        <title>Whole genome sequencing of Histamine producing bacteria.</title>
        <authorList>
            <person name="Butler K."/>
        </authorList>
    </citation>
    <scope>NUCLEOTIDE SEQUENCE [LARGE SCALE GENOMIC DNA]</scope>
    <source>
        <strain evidence="7 8">A6-1</strain>
    </source>
</reference>
<keyword evidence="8" id="KW-1185">Reference proteome</keyword>
<dbReference type="EMBL" id="PYOU01000004">
    <property type="protein sequence ID" value="PSX11313.1"/>
    <property type="molecule type" value="Genomic_DNA"/>
</dbReference>
<dbReference type="Proteomes" id="UP000240989">
    <property type="component" value="Unassembled WGS sequence"/>
</dbReference>
<gene>
    <name evidence="7" type="ORF">C0W27_06250</name>
</gene>